<name>A0A1H3NVB3_9RHOB</name>
<keyword evidence="2" id="KW-1185">Reference proteome</keyword>
<proteinExistence type="predicted"/>
<sequence length="235" mass="26159">MAGIDDFVGPNSARTSRFDRTEGLRTMRKSPLLEQAWRYWTSQRLGTGLPRRAALDPKEMGPILGHSMVLDRLRAGNVRVRLGGHVMSQLMGMEVRGLPVRAFFDLTDRTRVMDQIEQVFERPATLEFDLISEGADGIVTGRMLILPLLDSAGQVTKALAVMVTDRIATDPPRRFQLTHSTLIPVVGTARRDPAAEPQRRMTDHSLPVEIQAGMAEQAVPFQGKPSVVPWLRVVK</sequence>
<dbReference type="EMBL" id="FNPX01000004">
    <property type="protein sequence ID" value="SDY92670.1"/>
    <property type="molecule type" value="Genomic_DNA"/>
</dbReference>
<organism evidence="1 2">
    <name type="scientific">Jannaschia faecimaris</name>
    <dbReference type="NCBI Taxonomy" id="1244108"/>
    <lineage>
        <taxon>Bacteria</taxon>
        <taxon>Pseudomonadati</taxon>
        <taxon>Pseudomonadota</taxon>
        <taxon>Alphaproteobacteria</taxon>
        <taxon>Rhodobacterales</taxon>
        <taxon>Roseobacteraceae</taxon>
        <taxon>Jannaschia</taxon>
    </lineage>
</organism>
<dbReference type="AlphaFoldDB" id="A0A1H3NVB3"/>
<dbReference type="InterPro" id="IPR009922">
    <property type="entry name" value="DUF1457"/>
</dbReference>
<dbReference type="Pfam" id="PF07310">
    <property type="entry name" value="PAS_5"/>
    <property type="match status" value="1"/>
</dbReference>
<accession>A0A1H3NVB3</accession>
<gene>
    <name evidence="1" type="ORF">SAMN05444004_104122</name>
</gene>
<dbReference type="STRING" id="1244108.SAMN05444004_104122"/>
<evidence type="ECO:0008006" key="3">
    <source>
        <dbReference type="Google" id="ProtNLM"/>
    </source>
</evidence>
<evidence type="ECO:0000313" key="1">
    <source>
        <dbReference type="EMBL" id="SDY92670.1"/>
    </source>
</evidence>
<dbReference type="Proteomes" id="UP000198914">
    <property type="component" value="Unassembled WGS sequence"/>
</dbReference>
<protein>
    <recommendedName>
        <fullName evidence="3">PAS domain-containing protein</fullName>
    </recommendedName>
</protein>
<reference evidence="2" key="1">
    <citation type="submission" date="2016-10" db="EMBL/GenBank/DDBJ databases">
        <authorList>
            <person name="Varghese N."/>
            <person name="Submissions S."/>
        </authorList>
    </citation>
    <scope>NUCLEOTIDE SEQUENCE [LARGE SCALE GENOMIC DNA]</scope>
    <source>
        <strain evidence="2">DSM 100420</strain>
    </source>
</reference>
<evidence type="ECO:0000313" key="2">
    <source>
        <dbReference type="Proteomes" id="UP000198914"/>
    </source>
</evidence>
<dbReference type="OrthoDB" id="8478628at2"/>